<dbReference type="RefSeq" id="WP_311035814.1">
    <property type="nucleotide sequence ID" value="NZ_CP117522.1"/>
</dbReference>
<dbReference type="EMBL" id="CP117522">
    <property type="protein sequence ID" value="WNE96678.1"/>
    <property type="molecule type" value="Genomic_DNA"/>
</dbReference>
<evidence type="ECO:0000313" key="2">
    <source>
        <dbReference type="EMBL" id="WNE96678.1"/>
    </source>
</evidence>
<reference evidence="2 3" key="1">
    <citation type="submission" date="2023-02" db="EMBL/GenBank/DDBJ databases">
        <title>Streptomyces sp. SCA4-21 with antifungal activity against Fusarium oxysporum f. sp. cubense, Streptomyces sp. SCA2-17 with antifungal activity against Fusarium oxysporum f. sp. cubense.</title>
        <authorList>
            <person name="Qi D."/>
        </authorList>
    </citation>
    <scope>NUCLEOTIDE SEQUENCE [LARGE SCALE GENOMIC DNA]</scope>
    <source>
        <strain evidence="2 3">SCA4-21</strain>
    </source>
</reference>
<keyword evidence="1" id="KW-0732">Signal</keyword>
<evidence type="ECO:0000313" key="3">
    <source>
        <dbReference type="Proteomes" id="UP001305606"/>
    </source>
</evidence>
<dbReference type="Proteomes" id="UP001305606">
    <property type="component" value="Chromosome"/>
</dbReference>
<protein>
    <submittedName>
        <fullName evidence="2">DUF5980 family protein</fullName>
    </submittedName>
</protein>
<organism evidence="2 3">
    <name type="scientific">Streptomyces luomodiensis</name>
    <dbReference type="NCBI Taxonomy" id="3026192"/>
    <lineage>
        <taxon>Bacteria</taxon>
        <taxon>Bacillati</taxon>
        <taxon>Actinomycetota</taxon>
        <taxon>Actinomycetes</taxon>
        <taxon>Kitasatosporales</taxon>
        <taxon>Streptomycetaceae</taxon>
        <taxon>Streptomyces</taxon>
    </lineage>
</organism>
<proteinExistence type="predicted"/>
<gene>
    <name evidence="2" type="ORF">PS467_15735</name>
</gene>
<feature type="signal peptide" evidence="1">
    <location>
        <begin position="1"/>
        <end position="47"/>
    </location>
</feature>
<evidence type="ECO:0000256" key="1">
    <source>
        <dbReference type="SAM" id="SignalP"/>
    </source>
</evidence>
<keyword evidence="3" id="KW-1185">Reference proteome</keyword>
<accession>A0ABY9UYZ5</accession>
<dbReference type="Pfam" id="PF19410">
    <property type="entry name" value="DUF5980"/>
    <property type="match status" value="1"/>
</dbReference>
<feature type="chain" id="PRO_5045584479" evidence="1">
    <location>
        <begin position="48"/>
        <end position="158"/>
    </location>
</feature>
<dbReference type="InterPro" id="IPR046023">
    <property type="entry name" value="DUF5980"/>
</dbReference>
<name>A0ABY9UYZ5_9ACTN</name>
<sequence>MSVKISHRKGSLVISVRSSRSLAGRVAAGLAGAAAVGALAFSSPAAAAAADASWTMGTGYPVDQDYCFSNMPLNLSKNYNSIISGSWDKPITFGVKDLPGGYSFTTTLQPGSNESTVNAWVAFNIPMQPDGVYHPVVYATDGTTTQSVTRTLTVGLPC</sequence>